<feature type="transmembrane region" description="Helical" evidence="6">
    <location>
        <begin position="681"/>
        <end position="700"/>
    </location>
</feature>
<feature type="transmembrane region" description="Helical" evidence="6">
    <location>
        <begin position="288"/>
        <end position="311"/>
    </location>
</feature>
<dbReference type="EMBL" id="KV454002">
    <property type="protein sequence ID" value="ODQ47553.1"/>
    <property type="molecule type" value="Genomic_DNA"/>
</dbReference>
<evidence type="ECO:0000256" key="6">
    <source>
        <dbReference type="SAM" id="Phobius"/>
    </source>
</evidence>
<dbReference type="InterPro" id="IPR011701">
    <property type="entry name" value="MFS"/>
</dbReference>
<evidence type="ECO:0008006" key="9">
    <source>
        <dbReference type="Google" id="ProtNLM"/>
    </source>
</evidence>
<organism evidence="7 8">
    <name type="scientific">Pichia membranifaciens NRRL Y-2026</name>
    <dbReference type="NCBI Taxonomy" id="763406"/>
    <lineage>
        <taxon>Eukaryota</taxon>
        <taxon>Fungi</taxon>
        <taxon>Dikarya</taxon>
        <taxon>Ascomycota</taxon>
        <taxon>Saccharomycotina</taxon>
        <taxon>Pichiomycetes</taxon>
        <taxon>Pichiales</taxon>
        <taxon>Pichiaceae</taxon>
        <taxon>Pichia</taxon>
    </lineage>
</organism>
<feature type="transmembrane region" description="Helical" evidence="6">
    <location>
        <begin position="542"/>
        <end position="563"/>
    </location>
</feature>
<dbReference type="GO" id="GO:0022857">
    <property type="term" value="F:transmembrane transporter activity"/>
    <property type="evidence" value="ECO:0007669"/>
    <property type="project" value="InterPro"/>
</dbReference>
<dbReference type="OrthoDB" id="3026777at2759"/>
<name>A0A1E3NPT1_9ASCO</name>
<comment type="subcellular location">
    <subcellularLocation>
        <location evidence="1">Membrane</location>
        <topology evidence="1">Multi-pass membrane protein</topology>
    </subcellularLocation>
</comment>
<dbReference type="AlphaFoldDB" id="A0A1E3NPT1"/>
<keyword evidence="4 6" id="KW-0472">Membrane</keyword>
<evidence type="ECO:0000313" key="7">
    <source>
        <dbReference type="EMBL" id="ODQ47553.1"/>
    </source>
</evidence>
<dbReference type="RefSeq" id="XP_019018666.1">
    <property type="nucleotide sequence ID" value="XM_019159685.1"/>
</dbReference>
<sequence length="706" mass="77609">MGSRNHKKKIVLKRGEPQFENAFLLGSSADTVMQQDSGDGHSNHHQGSKNRHLYHSLNLMHIQKKQAYDYAILNDDIAEEAALLSSSEGGYDAELDDDRQEDSTGSVDLNSVDGIDDRNYRGYYMSTVTGGGEDGCEIEDGDGAHDDESVLSEVSDSVLLLEEREFHVNMKWHKRPSVFMISCILFFYCYSSNFAMAPELQLVLRAVCYMYNGNNLDNCGSTGVQQANASVQKRVGFVSSIVKILISSRLGKFSDIYGRKPVILFTFTMTALSKFSMMFILTPQYFSFGRYLAGSLLDAFGGSIFVLLGLANSYTIDVVHDKDRLQALGKVTGALFLGLALGPLSSSMLSSLIEIKGIHFLGLSTALMVVSILVVIFFIPESRSTKLKAKSRRSSIRSQRELETNPSWVYTLGLSTFLESFNSLKLLWITRPLNFKPNSAGSESSSEVAELLPPSRNKFTSSSSNGNFSSSSNTASANININNNNGSVNGSTTINVSSSELDFAARINVLLLLAVEVLMNFCITGASTPLALYLIYTFELDQAQLSLFVGVSFGFRALVLTAFNPWLQHHFTRIFDHDSFNVDFIDVSSIGFAIACELVAALLCSCSVSVVAVCFYVFFSSTAAIGSPILHSALLKYNSSPGKNGEFFGALALIRNITNLISPWMFLSVYSFGINIGKPQIIFYIVFVLFTISAFLLGNLRFKSFH</sequence>
<dbReference type="STRING" id="763406.A0A1E3NPT1"/>
<feature type="transmembrane region" description="Helical" evidence="6">
    <location>
        <begin position="647"/>
        <end position="669"/>
    </location>
</feature>
<protein>
    <recommendedName>
        <fullName evidence="9">Major facilitator superfamily (MFS) profile domain-containing protein</fullName>
    </recommendedName>
</protein>
<dbReference type="SUPFAM" id="SSF103473">
    <property type="entry name" value="MFS general substrate transporter"/>
    <property type="match status" value="1"/>
</dbReference>
<dbReference type="Gene3D" id="1.20.1250.20">
    <property type="entry name" value="MFS general substrate transporter like domains"/>
    <property type="match status" value="1"/>
</dbReference>
<evidence type="ECO:0000256" key="2">
    <source>
        <dbReference type="ARBA" id="ARBA00022692"/>
    </source>
</evidence>
<feature type="transmembrane region" description="Helical" evidence="6">
    <location>
        <begin position="262"/>
        <end position="281"/>
    </location>
</feature>
<gene>
    <name evidence="7" type="ORF">PICMEDRAFT_10537</name>
</gene>
<evidence type="ECO:0000256" key="1">
    <source>
        <dbReference type="ARBA" id="ARBA00004141"/>
    </source>
</evidence>
<dbReference type="PANTHER" id="PTHR23507:SF1">
    <property type="entry name" value="FI18259P1-RELATED"/>
    <property type="match status" value="1"/>
</dbReference>
<accession>A0A1E3NPT1</accession>
<reference evidence="7 8" key="1">
    <citation type="journal article" date="2016" name="Proc. Natl. Acad. Sci. U.S.A.">
        <title>Comparative genomics of biotechnologically important yeasts.</title>
        <authorList>
            <person name="Riley R."/>
            <person name="Haridas S."/>
            <person name="Wolfe K.H."/>
            <person name="Lopes M.R."/>
            <person name="Hittinger C.T."/>
            <person name="Goeker M."/>
            <person name="Salamov A.A."/>
            <person name="Wisecaver J.H."/>
            <person name="Long T.M."/>
            <person name="Calvey C.H."/>
            <person name="Aerts A.L."/>
            <person name="Barry K.W."/>
            <person name="Choi C."/>
            <person name="Clum A."/>
            <person name="Coughlan A.Y."/>
            <person name="Deshpande S."/>
            <person name="Douglass A.P."/>
            <person name="Hanson S.J."/>
            <person name="Klenk H.-P."/>
            <person name="LaButti K.M."/>
            <person name="Lapidus A."/>
            <person name="Lindquist E.A."/>
            <person name="Lipzen A.M."/>
            <person name="Meier-Kolthoff J.P."/>
            <person name="Ohm R.A."/>
            <person name="Otillar R.P."/>
            <person name="Pangilinan J.L."/>
            <person name="Peng Y."/>
            <person name="Rokas A."/>
            <person name="Rosa C.A."/>
            <person name="Scheuner C."/>
            <person name="Sibirny A.A."/>
            <person name="Slot J.C."/>
            <person name="Stielow J.B."/>
            <person name="Sun H."/>
            <person name="Kurtzman C.P."/>
            <person name="Blackwell M."/>
            <person name="Grigoriev I.V."/>
            <person name="Jeffries T.W."/>
        </authorList>
    </citation>
    <scope>NUCLEOTIDE SEQUENCE [LARGE SCALE GENOMIC DNA]</scope>
    <source>
        <strain evidence="7 8">NRRL Y-2026</strain>
    </source>
</reference>
<keyword evidence="8" id="KW-1185">Reference proteome</keyword>
<dbReference type="Proteomes" id="UP000094455">
    <property type="component" value="Unassembled WGS sequence"/>
</dbReference>
<feature type="region of interest" description="Disordered" evidence="5">
    <location>
        <begin position="90"/>
        <end position="111"/>
    </location>
</feature>
<feature type="compositionally biased region" description="Acidic residues" evidence="5">
    <location>
        <begin position="91"/>
        <end position="100"/>
    </location>
</feature>
<keyword evidence="3 6" id="KW-1133">Transmembrane helix</keyword>
<evidence type="ECO:0000256" key="5">
    <source>
        <dbReference type="SAM" id="MobiDB-lite"/>
    </source>
</evidence>
<evidence type="ECO:0000313" key="8">
    <source>
        <dbReference type="Proteomes" id="UP000094455"/>
    </source>
</evidence>
<feature type="transmembrane region" description="Helical" evidence="6">
    <location>
        <begin position="178"/>
        <end position="197"/>
    </location>
</feature>
<feature type="transmembrane region" description="Helical" evidence="6">
    <location>
        <begin position="609"/>
        <end position="635"/>
    </location>
</feature>
<evidence type="ECO:0000256" key="3">
    <source>
        <dbReference type="ARBA" id="ARBA00022989"/>
    </source>
</evidence>
<keyword evidence="2 6" id="KW-0812">Transmembrane</keyword>
<feature type="transmembrane region" description="Helical" evidence="6">
    <location>
        <begin position="360"/>
        <end position="379"/>
    </location>
</feature>
<dbReference type="PANTHER" id="PTHR23507">
    <property type="entry name" value="ZGC:174356"/>
    <property type="match status" value="1"/>
</dbReference>
<evidence type="ECO:0000256" key="4">
    <source>
        <dbReference type="ARBA" id="ARBA00023136"/>
    </source>
</evidence>
<feature type="transmembrane region" description="Helical" evidence="6">
    <location>
        <begin position="584"/>
        <end position="603"/>
    </location>
</feature>
<dbReference type="GO" id="GO:0016020">
    <property type="term" value="C:membrane"/>
    <property type="evidence" value="ECO:0007669"/>
    <property type="project" value="UniProtKB-SubCell"/>
</dbReference>
<dbReference type="GeneID" id="30176372"/>
<dbReference type="InterPro" id="IPR036259">
    <property type="entry name" value="MFS_trans_sf"/>
</dbReference>
<dbReference type="Pfam" id="PF07690">
    <property type="entry name" value="MFS_1"/>
    <property type="match status" value="1"/>
</dbReference>
<proteinExistence type="predicted"/>
<feature type="transmembrane region" description="Helical" evidence="6">
    <location>
        <begin position="331"/>
        <end position="353"/>
    </location>
</feature>
<feature type="transmembrane region" description="Helical" evidence="6">
    <location>
        <begin position="509"/>
        <end position="536"/>
    </location>
</feature>
<feature type="region of interest" description="Disordered" evidence="5">
    <location>
        <begin position="446"/>
        <end position="467"/>
    </location>
</feature>